<feature type="signal peptide" evidence="2">
    <location>
        <begin position="1"/>
        <end position="21"/>
    </location>
</feature>
<keyword evidence="1" id="KW-0472">Membrane</keyword>
<dbReference type="RefSeq" id="WP_243492197.1">
    <property type="nucleotide sequence ID" value="NZ_CP063361.1"/>
</dbReference>
<proteinExistence type="predicted"/>
<reference evidence="3 4" key="1">
    <citation type="submission" date="2020-10" db="EMBL/GenBank/DDBJ databases">
        <title>Genome analysis of Massilia species.</title>
        <authorList>
            <person name="Jung D.-H."/>
        </authorList>
    </citation>
    <scope>NUCLEOTIDE SEQUENCE [LARGE SCALE GENOMIC DNA]</scope>
    <source>
        <strain evidence="4">sipir</strain>
    </source>
</reference>
<dbReference type="EMBL" id="CP063361">
    <property type="protein sequence ID" value="UOD31017.1"/>
    <property type="molecule type" value="Genomic_DNA"/>
</dbReference>
<feature type="chain" id="PRO_5047036384" evidence="2">
    <location>
        <begin position="22"/>
        <end position="143"/>
    </location>
</feature>
<gene>
    <name evidence="3" type="ORF">INH39_04600</name>
</gene>
<feature type="transmembrane region" description="Helical" evidence="1">
    <location>
        <begin position="52"/>
        <end position="74"/>
    </location>
</feature>
<feature type="transmembrane region" description="Helical" evidence="1">
    <location>
        <begin position="86"/>
        <end position="109"/>
    </location>
</feature>
<name>A0ABY4A8T8_9BURK</name>
<evidence type="ECO:0000313" key="4">
    <source>
        <dbReference type="Proteomes" id="UP000831532"/>
    </source>
</evidence>
<organism evidence="3 4">
    <name type="scientific">Massilia violaceinigra</name>
    <dbReference type="NCBI Taxonomy" id="2045208"/>
    <lineage>
        <taxon>Bacteria</taxon>
        <taxon>Pseudomonadati</taxon>
        <taxon>Pseudomonadota</taxon>
        <taxon>Betaproteobacteria</taxon>
        <taxon>Burkholderiales</taxon>
        <taxon>Oxalobacteraceae</taxon>
        <taxon>Telluria group</taxon>
        <taxon>Massilia</taxon>
    </lineage>
</organism>
<keyword evidence="4" id="KW-1185">Reference proteome</keyword>
<evidence type="ECO:0000256" key="2">
    <source>
        <dbReference type="SAM" id="SignalP"/>
    </source>
</evidence>
<evidence type="ECO:0000256" key="1">
    <source>
        <dbReference type="SAM" id="Phobius"/>
    </source>
</evidence>
<keyword evidence="1" id="KW-0812">Transmembrane</keyword>
<feature type="transmembrane region" description="Helical" evidence="1">
    <location>
        <begin position="115"/>
        <end position="136"/>
    </location>
</feature>
<protein>
    <submittedName>
        <fullName evidence="3">Uncharacterized protein</fullName>
    </submittedName>
</protein>
<keyword evidence="2" id="KW-0732">Signal</keyword>
<dbReference type="Proteomes" id="UP000831532">
    <property type="component" value="Chromosome"/>
</dbReference>
<accession>A0ABY4A8T8</accession>
<evidence type="ECO:0000313" key="3">
    <source>
        <dbReference type="EMBL" id="UOD31017.1"/>
    </source>
</evidence>
<sequence>MTAPSACFLLAAAGLSAAASALHLACIAGGPDWYRALGAGEQMARMAASGSWYPAMVTAAISTVLMIWAAYALAGAGVLPRLPWMRAILCAITAVYVARGLAFVPMMLLMPGRSLVFWGWSSAICMGIGIVHVLGVRQAWASL</sequence>
<keyword evidence="1" id="KW-1133">Transmembrane helix</keyword>